<proteinExistence type="inferred from homology"/>
<dbReference type="EMBL" id="JAANXD010000058">
    <property type="protein sequence ID" value="MBS1258325.1"/>
    <property type="molecule type" value="Genomic_DNA"/>
</dbReference>
<evidence type="ECO:0000259" key="5">
    <source>
        <dbReference type="Pfam" id="PF01814"/>
    </source>
</evidence>
<name>A0A941W5E8_9BACT</name>
<keyword evidence="4" id="KW-0408">Iron</keyword>
<dbReference type="SUPFAM" id="SSF47188">
    <property type="entry name" value="Hemerythrin-like"/>
    <property type="match status" value="1"/>
</dbReference>
<dbReference type="Gene3D" id="1.20.120.50">
    <property type="entry name" value="Hemerythrin-like"/>
    <property type="match status" value="1"/>
</dbReference>
<dbReference type="InterPro" id="IPR050669">
    <property type="entry name" value="Hemerythrin"/>
</dbReference>
<comment type="caution">
    <text evidence="6">The sequence shown here is derived from an EMBL/GenBank/DDBJ whole genome shotgun (WGS) entry which is preliminary data.</text>
</comment>
<evidence type="ECO:0000256" key="4">
    <source>
        <dbReference type="ARBA" id="ARBA00023004"/>
    </source>
</evidence>
<evidence type="ECO:0000256" key="1">
    <source>
        <dbReference type="ARBA" id="ARBA00010587"/>
    </source>
</evidence>
<dbReference type="InterPro" id="IPR016131">
    <property type="entry name" value="Haemerythrin_Fe_BS"/>
</dbReference>
<comment type="similarity">
    <text evidence="1">Belongs to the hemerythrin family.</text>
</comment>
<protein>
    <submittedName>
        <fullName evidence="6">Bacteriohemerythrin</fullName>
    </submittedName>
</protein>
<dbReference type="InterPro" id="IPR012312">
    <property type="entry name" value="Hemerythrin-like"/>
</dbReference>
<gene>
    <name evidence="6" type="ORF">MAG551_01383</name>
</gene>
<dbReference type="Proteomes" id="UP000722750">
    <property type="component" value="Unassembled WGS sequence"/>
</dbReference>
<organism evidence="6 7">
    <name type="scientific">Candidatus Scalindua arabica</name>
    <dbReference type="NCBI Taxonomy" id="1127984"/>
    <lineage>
        <taxon>Bacteria</taxon>
        <taxon>Pseudomonadati</taxon>
        <taxon>Planctomycetota</taxon>
        <taxon>Candidatus Brocadiia</taxon>
        <taxon>Candidatus Brocadiales</taxon>
        <taxon>Candidatus Scalinduaceae</taxon>
        <taxon>Candidatus Scalindua</taxon>
    </lineage>
</organism>
<keyword evidence="3" id="KW-0479">Metal-binding</keyword>
<evidence type="ECO:0000313" key="6">
    <source>
        <dbReference type="EMBL" id="MBS1258325.1"/>
    </source>
</evidence>
<dbReference type="GO" id="GO:0046872">
    <property type="term" value="F:metal ion binding"/>
    <property type="evidence" value="ECO:0007669"/>
    <property type="project" value="UniProtKB-KW"/>
</dbReference>
<feature type="domain" description="Hemerythrin-like" evidence="5">
    <location>
        <begin position="11"/>
        <end position="124"/>
    </location>
</feature>
<sequence length="133" mass="16111">MIEWDDKYSVGISRIDDEHKQFIDIINKAVATNEQSDDPEELKEVLHQITMYAINHFSTEENYMIEFNYPEYQYHKEEHHDFSKKVIEYCERVNAGDSQFANEILEYLKRWLINHIQVTDRKYIDCFIRNGLK</sequence>
<dbReference type="GO" id="GO:0005344">
    <property type="term" value="F:oxygen carrier activity"/>
    <property type="evidence" value="ECO:0007669"/>
    <property type="project" value="UniProtKB-KW"/>
</dbReference>
<accession>A0A941W5E8</accession>
<evidence type="ECO:0000256" key="2">
    <source>
        <dbReference type="ARBA" id="ARBA00022621"/>
    </source>
</evidence>
<dbReference type="CDD" id="cd12107">
    <property type="entry name" value="Hemerythrin"/>
    <property type="match status" value="1"/>
</dbReference>
<dbReference type="InterPro" id="IPR012827">
    <property type="entry name" value="Hemerythrin_metal-bd"/>
</dbReference>
<dbReference type="InterPro" id="IPR035938">
    <property type="entry name" value="Hemerythrin-like_sf"/>
</dbReference>
<evidence type="ECO:0000256" key="3">
    <source>
        <dbReference type="ARBA" id="ARBA00022723"/>
    </source>
</evidence>
<keyword evidence="2" id="KW-0813">Transport</keyword>
<evidence type="ECO:0000313" key="7">
    <source>
        <dbReference type="Proteomes" id="UP000722750"/>
    </source>
</evidence>
<dbReference type="NCBIfam" id="NF033749">
    <property type="entry name" value="bact_hemeryth"/>
    <property type="match status" value="1"/>
</dbReference>
<dbReference type="PANTHER" id="PTHR37164:SF1">
    <property type="entry name" value="BACTERIOHEMERYTHRIN"/>
    <property type="match status" value="1"/>
</dbReference>
<dbReference type="AlphaFoldDB" id="A0A941W5E8"/>
<dbReference type="Pfam" id="PF01814">
    <property type="entry name" value="Hemerythrin"/>
    <property type="match status" value="1"/>
</dbReference>
<dbReference type="NCBIfam" id="TIGR02481">
    <property type="entry name" value="hemeryth_dom"/>
    <property type="match status" value="1"/>
</dbReference>
<dbReference type="PROSITE" id="PS00550">
    <property type="entry name" value="HEMERYTHRINS"/>
    <property type="match status" value="1"/>
</dbReference>
<keyword evidence="2" id="KW-0561">Oxygen transport</keyword>
<reference evidence="6" key="1">
    <citation type="journal article" date="2021" name="ISME J.">
        <title>Fine-scale metabolic discontinuity in a stratified prokaryote microbiome of a Red Sea deep halocline.</title>
        <authorList>
            <person name="Michoud G."/>
            <person name="Ngugi D.K."/>
            <person name="Barozzi A."/>
            <person name="Merlino G."/>
            <person name="Calleja M.L."/>
            <person name="Delgado-Huertas A."/>
            <person name="Moran X.A.G."/>
            <person name="Daffonchio D."/>
        </authorList>
    </citation>
    <scope>NUCLEOTIDE SEQUENCE</scope>
    <source>
        <strain evidence="6">SuakinDeep_MAG55_1</strain>
    </source>
</reference>
<dbReference type="PANTHER" id="PTHR37164">
    <property type="entry name" value="BACTERIOHEMERYTHRIN"/>
    <property type="match status" value="1"/>
</dbReference>